<keyword evidence="2" id="KW-1185">Reference proteome</keyword>
<dbReference type="AlphaFoldDB" id="A0A9P0KTA5"/>
<dbReference type="GO" id="GO:0006357">
    <property type="term" value="P:regulation of transcription by RNA polymerase II"/>
    <property type="evidence" value="ECO:0007669"/>
    <property type="project" value="InterPro"/>
</dbReference>
<dbReference type="Proteomes" id="UP001152888">
    <property type="component" value="Unassembled WGS sequence"/>
</dbReference>
<sequence length="251" mass="28692">MSKVSSSKPDLLKKWIKNAKHLSTDGTVVYCNACLKHVSSNPKFQIDQHLATAIHKEMAKRFNGKVRQTFVSTALYSSSEQNQDSKNEFYFDLCKPMAQSNIPWNKLEQPTFRKFLEKYCSRHIPNESTLRKNYLKKCYQVRLENIREKLCNTNIYIHVDETTDAYGRYVANILVGILSESTPPVSYLINSAALEKTNHSTVARFINDMLTLLHAPNPVISENVKLMLSDAAAYMIKAGKGLLVFYPELIY</sequence>
<dbReference type="EMBL" id="CAKOFQ010006943">
    <property type="protein sequence ID" value="CAH1983628.1"/>
    <property type="molecule type" value="Genomic_DNA"/>
</dbReference>
<evidence type="ECO:0000313" key="1">
    <source>
        <dbReference type="EMBL" id="CAH1983628.1"/>
    </source>
</evidence>
<dbReference type="InterPro" id="IPR033375">
    <property type="entry name" value="Cggbp1"/>
</dbReference>
<reference evidence="1" key="1">
    <citation type="submission" date="2022-03" db="EMBL/GenBank/DDBJ databases">
        <authorList>
            <person name="Sayadi A."/>
        </authorList>
    </citation>
    <scope>NUCLEOTIDE SEQUENCE</scope>
</reference>
<dbReference type="GO" id="GO:0005634">
    <property type="term" value="C:nucleus"/>
    <property type="evidence" value="ECO:0007669"/>
    <property type="project" value="InterPro"/>
</dbReference>
<proteinExistence type="predicted"/>
<dbReference type="GO" id="GO:0003690">
    <property type="term" value="F:double-stranded DNA binding"/>
    <property type="evidence" value="ECO:0007669"/>
    <property type="project" value="InterPro"/>
</dbReference>
<organism evidence="1 2">
    <name type="scientific">Acanthoscelides obtectus</name>
    <name type="common">Bean weevil</name>
    <name type="synonym">Bruchus obtectus</name>
    <dbReference type="NCBI Taxonomy" id="200917"/>
    <lineage>
        <taxon>Eukaryota</taxon>
        <taxon>Metazoa</taxon>
        <taxon>Ecdysozoa</taxon>
        <taxon>Arthropoda</taxon>
        <taxon>Hexapoda</taxon>
        <taxon>Insecta</taxon>
        <taxon>Pterygota</taxon>
        <taxon>Neoptera</taxon>
        <taxon>Endopterygota</taxon>
        <taxon>Coleoptera</taxon>
        <taxon>Polyphaga</taxon>
        <taxon>Cucujiformia</taxon>
        <taxon>Chrysomeloidea</taxon>
        <taxon>Chrysomelidae</taxon>
        <taxon>Bruchinae</taxon>
        <taxon>Bruchini</taxon>
        <taxon>Acanthoscelides</taxon>
    </lineage>
</organism>
<dbReference type="OrthoDB" id="6768725at2759"/>
<dbReference type="PANTHER" id="PTHR32344:SF1">
    <property type="entry name" value="U1-TYPE DOMAIN-CONTAINING PROTEIN"/>
    <property type="match status" value="1"/>
</dbReference>
<name>A0A9P0KTA5_ACAOB</name>
<dbReference type="PANTHER" id="PTHR32344">
    <property type="entry name" value="U1-TYPE DOMAIN-CONTAINING PROTEIN"/>
    <property type="match status" value="1"/>
</dbReference>
<gene>
    <name evidence="1" type="ORF">ACAOBT_LOCUS15657</name>
</gene>
<evidence type="ECO:0008006" key="3">
    <source>
        <dbReference type="Google" id="ProtNLM"/>
    </source>
</evidence>
<evidence type="ECO:0000313" key="2">
    <source>
        <dbReference type="Proteomes" id="UP001152888"/>
    </source>
</evidence>
<protein>
    <recommendedName>
        <fullName evidence="3">CGG triplet repeat-binding protein 1</fullName>
    </recommendedName>
</protein>
<comment type="caution">
    <text evidence="1">The sequence shown here is derived from an EMBL/GenBank/DDBJ whole genome shotgun (WGS) entry which is preliminary data.</text>
</comment>
<accession>A0A9P0KTA5</accession>